<feature type="region of interest" description="Disordered" evidence="1">
    <location>
        <begin position="222"/>
        <end position="242"/>
    </location>
</feature>
<organism evidence="2 3">
    <name type="scientific">Exophiala sideris</name>
    <dbReference type="NCBI Taxonomy" id="1016849"/>
    <lineage>
        <taxon>Eukaryota</taxon>
        <taxon>Fungi</taxon>
        <taxon>Dikarya</taxon>
        <taxon>Ascomycota</taxon>
        <taxon>Pezizomycotina</taxon>
        <taxon>Eurotiomycetes</taxon>
        <taxon>Chaetothyriomycetidae</taxon>
        <taxon>Chaetothyriales</taxon>
        <taxon>Herpotrichiellaceae</taxon>
        <taxon>Exophiala</taxon>
    </lineage>
</organism>
<dbReference type="InterPro" id="IPR021109">
    <property type="entry name" value="Peptidase_aspartic_dom_sf"/>
</dbReference>
<dbReference type="Proteomes" id="UP001345691">
    <property type="component" value="Unassembled WGS sequence"/>
</dbReference>
<accession>A0ABR0JLG7</accession>
<gene>
    <name evidence="2" type="ORF">LTR69_001965</name>
</gene>
<name>A0ABR0JLG7_9EURO</name>
<protein>
    <recommendedName>
        <fullName evidence="4">BZIP domain-containing protein</fullName>
    </recommendedName>
</protein>
<dbReference type="EMBL" id="JAVRRF010000003">
    <property type="protein sequence ID" value="KAK5066619.1"/>
    <property type="molecule type" value="Genomic_DNA"/>
</dbReference>
<evidence type="ECO:0008006" key="4">
    <source>
        <dbReference type="Google" id="ProtNLM"/>
    </source>
</evidence>
<reference evidence="2 3" key="1">
    <citation type="submission" date="2023-08" db="EMBL/GenBank/DDBJ databases">
        <title>Black Yeasts Isolated from many extreme environments.</title>
        <authorList>
            <person name="Coleine C."/>
            <person name="Stajich J.E."/>
            <person name="Selbmann L."/>
        </authorList>
    </citation>
    <scope>NUCLEOTIDE SEQUENCE [LARGE SCALE GENOMIC DNA]</scope>
    <source>
        <strain evidence="2 3">CCFEE 6328</strain>
    </source>
</reference>
<comment type="caution">
    <text evidence="2">The sequence shown here is derived from an EMBL/GenBank/DDBJ whole genome shotgun (WGS) entry which is preliminary data.</text>
</comment>
<dbReference type="Gene3D" id="2.40.70.10">
    <property type="entry name" value="Acid Proteases"/>
    <property type="match status" value="2"/>
</dbReference>
<sequence length="402" mass="44681">MPGSPFIREGRLMDLDVMINNVKITTIPDSGAHINAMTIETLQQLHRCIEMGKDQTDIRMGNSTSTNALFTVNVTCCLPNIYPGRSRPFTAIFHVFSRLARGVKAIVGHNFLETTEALTSQAFRLKPRSNPACHIPRCMSIGQISMSGLRLKIFLDQVLIRALPDTGSEINLISRAFAMEHNISIIPIRQDEPHRVEFADGQVEDIFDKVVVTVQAAHCSGQDQSLRASDQSHTGGTLPAAREARNRLALNARYKHRDSTTTQMIKDHVDKEDSLRTFYVLDAPSHEVILGQSLLHSIDAWNLHQSAFEVVPVQSSSMELCTIFALKGKKANPNATISLCRTREASRRSEVDKRRKGLNKDIQRAAGDTAKLAALQQKLAALNEGDLTARTKHEEELRAFTP</sequence>
<keyword evidence="3" id="KW-1185">Reference proteome</keyword>
<evidence type="ECO:0000313" key="2">
    <source>
        <dbReference type="EMBL" id="KAK5066619.1"/>
    </source>
</evidence>
<proteinExistence type="predicted"/>
<evidence type="ECO:0000256" key="1">
    <source>
        <dbReference type="SAM" id="MobiDB-lite"/>
    </source>
</evidence>
<dbReference type="CDD" id="cd00303">
    <property type="entry name" value="retropepsin_like"/>
    <property type="match status" value="1"/>
</dbReference>
<evidence type="ECO:0000313" key="3">
    <source>
        <dbReference type="Proteomes" id="UP001345691"/>
    </source>
</evidence>
<feature type="compositionally biased region" description="Polar residues" evidence="1">
    <location>
        <begin position="222"/>
        <end position="235"/>
    </location>
</feature>